<comment type="caution">
    <text evidence="3">The sequence shown here is derived from an EMBL/GenBank/DDBJ whole genome shotgun (WGS) entry which is preliminary data.</text>
</comment>
<dbReference type="Gene3D" id="3.40.50.1820">
    <property type="entry name" value="alpha/beta hydrolase"/>
    <property type="match status" value="1"/>
</dbReference>
<dbReference type="PANTHER" id="PTHR43037:SF1">
    <property type="entry name" value="BLL1128 PROTEIN"/>
    <property type="match status" value="1"/>
</dbReference>
<dbReference type="InterPro" id="IPR050955">
    <property type="entry name" value="Plant_Biomass_Hydrol_Est"/>
</dbReference>
<dbReference type="PANTHER" id="PTHR43037">
    <property type="entry name" value="UNNAMED PRODUCT-RELATED"/>
    <property type="match status" value="1"/>
</dbReference>
<proteinExistence type="predicted"/>
<dbReference type="AlphaFoldDB" id="A0A4R2NCW4"/>
<dbReference type="OrthoDB" id="9767239at2"/>
<reference evidence="3 4" key="1">
    <citation type="submission" date="2019-03" db="EMBL/GenBank/DDBJ databases">
        <title>Genomic Encyclopedia of Type Strains, Phase IV (KMG-IV): sequencing the most valuable type-strain genomes for metagenomic binning, comparative biology and taxonomic classification.</title>
        <authorList>
            <person name="Goeker M."/>
        </authorList>
    </citation>
    <scope>NUCLEOTIDE SEQUENCE [LARGE SCALE GENOMIC DNA]</scope>
    <source>
        <strain evidence="3 4">DSM 1837</strain>
    </source>
</reference>
<dbReference type="GO" id="GO:0016787">
    <property type="term" value="F:hydrolase activity"/>
    <property type="evidence" value="ECO:0007669"/>
    <property type="project" value="UniProtKB-KW"/>
</dbReference>
<name>A0A4R2NCW4_9BURK</name>
<organism evidence="3 4">
    <name type="scientific">Simplicispira metamorpha</name>
    <dbReference type="NCBI Taxonomy" id="80881"/>
    <lineage>
        <taxon>Bacteria</taxon>
        <taxon>Pseudomonadati</taxon>
        <taxon>Pseudomonadota</taxon>
        <taxon>Betaproteobacteria</taxon>
        <taxon>Burkholderiales</taxon>
        <taxon>Comamonadaceae</taxon>
        <taxon>Simplicispira</taxon>
    </lineage>
</organism>
<dbReference type="Pfam" id="PF10503">
    <property type="entry name" value="Esterase_PHB"/>
    <property type="match status" value="1"/>
</dbReference>
<dbReference type="RefSeq" id="WP_119012967.1">
    <property type="nucleotide sequence ID" value="NZ_QXNC01000011.1"/>
</dbReference>
<sequence length="380" mass="39982">MPRRSALFSLSALTRAYQRNLKTLARVTRPARAQATKAVKAAVKSAVKAAVKEAIHEAVPPAKTAHRQPTGAVARRKSLAPQGDWIAGVATGPAGARRFHLYVPPGLALRSAEKLPLMVMLHGCDQTGADLASSSRMNRLAARHRFLVLYPEQERLANARGCWNWYGARSGRPDAEAATLLAAVQQVALHHPVDLARVAVAGLSAGASMAVLMAARYPAHFCAVAMHSGVAPGTADSAATALAAMRGHRAGQLPLPHASAVSPGTSALSAPLPPLLVLHGDADGIVSVRNAAQTAQLWAQALGARAGTVRAQQRGKRYPMRVTQFRARGRTVVVVREIVGLRHAWSGGAPGLHFSDPAGPDASALVWAFVAREFKKSAAK</sequence>
<keyword evidence="4" id="KW-1185">Reference proteome</keyword>
<dbReference type="GO" id="GO:0005576">
    <property type="term" value="C:extracellular region"/>
    <property type="evidence" value="ECO:0007669"/>
    <property type="project" value="InterPro"/>
</dbReference>
<evidence type="ECO:0000256" key="2">
    <source>
        <dbReference type="ARBA" id="ARBA00022801"/>
    </source>
</evidence>
<evidence type="ECO:0000256" key="1">
    <source>
        <dbReference type="ARBA" id="ARBA00022729"/>
    </source>
</evidence>
<accession>A0A4R2NCW4</accession>
<evidence type="ECO:0000313" key="3">
    <source>
        <dbReference type="EMBL" id="TCP19069.1"/>
    </source>
</evidence>
<dbReference type="NCBIfam" id="TIGR01840">
    <property type="entry name" value="esterase_phb"/>
    <property type="match status" value="1"/>
</dbReference>
<evidence type="ECO:0000313" key="4">
    <source>
        <dbReference type="Proteomes" id="UP000295182"/>
    </source>
</evidence>
<dbReference type="Proteomes" id="UP000295182">
    <property type="component" value="Unassembled WGS sequence"/>
</dbReference>
<dbReference type="SUPFAM" id="SSF53474">
    <property type="entry name" value="alpha/beta-Hydrolases"/>
    <property type="match status" value="1"/>
</dbReference>
<dbReference type="InterPro" id="IPR029058">
    <property type="entry name" value="AB_hydrolase_fold"/>
</dbReference>
<keyword evidence="1" id="KW-0732">Signal</keyword>
<protein>
    <submittedName>
        <fullName evidence="3">Poly(Hydroxyalkanoate) depolymerase family esterase</fullName>
    </submittedName>
</protein>
<gene>
    <name evidence="3" type="ORF">EV674_10766</name>
</gene>
<keyword evidence="2" id="KW-0378">Hydrolase</keyword>
<dbReference type="InterPro" id="IPR010126">
    <property type="entry name" value="Esterase_phb"/>
</dbReference>
<dbReference type="EMBL" id="SLXH01000007">
    <property type="protein sequence ID" value="TCP19069.1"/>
    <property type="molecule type" value="Genomic_DNA"/>
</dbReference>